<protein>
    <submittedName>
        <fullName evidence="1">Uncharacterized protein</fullName>
    </submittedName>
</protein>
<sequence>MAPDKRRKYARWQFTAPAFTEALIDHLSGLISRSTILYVTYAVCNDATGNRLLQGYIVTSSRQRIPTVHRLIGNVFLKGCTSFKPILLEIQTTASFEEFGADDHSECFRERVKSMVSIIQQGASIYHLFDSGFGDVCKENPSAVQMLMTKVEKKKASSETAKP</sequence>
<name>A0A9N8DGF3_9STRA</name>
<gene>
    <name evidence="1" type="ORF">SEMRO_80_G042952.1</name>
</gene>
<evidence type="ECO:0000313" key="2">
    <source>
        <dbReference type="Proteomes" id="UP001153069"/>
    </source>
</evidence>
<comment type="caution">
    <text evidence="1">The sequence shown here is derived from an EMBL/GenBank/DDBJ whole genome shotgun (WGS) entry which is preliminary data.</text>
</comment>
<evidence type="ECO:0000313" key="1">
    <source>
        <dbReference type="EMBL" id="CAB9500264.1"/>
    </source>
</evidence>
<proteinExistence type="predicted"/>
<dbReference type="Proteomes" id="UP001153069">
    <property type="component" value="Unassembled WGS sequence"/>
</dbReference>
<organism evidence="1 2">
    <name type="scientific">Seminavis robusta</name>
    <dbReference type="NCBI Taxonomy" id="568900"/>
    <lineage>
        <taxon>Eukaryota</taxon>
        <taxon>Sar</taxon>
        <taxon>Stramenopiles</taxon>
        <taxon>Ochrophyta</taxon>
        <taxon>Bacillariophyta</taxon>
        <taxon>Bacillariophyceae</taxon>
        <taxon>Bacillariophycidae</taxon>
        <taxon>Naviculales</taxon>
        <taxon>Naviculaceae</taxon>
        <taxon>Seminavis</taxon>
    </lineage>
</organism>
<keyword evidence="2" id="KW-1185">Reference proteome</keyword>
<accession>A0A9N8DGF3</accession>
<dbReference type="AlphaFoldDB" id="A0A9N8DGF3"/>
<reference evidence="1" key="1">
    <citation type="submission" date="2020-06" db="EMBL/GenBank/DDBJ databases">
        <authorList>
            <consortium name="Plant Systems Biology data submission"/>
        </authorList>
    </citation>
    <scope>NUCLEOTIDE SEQUENCE</scope>
    <source>
        <strain evidence="1">D6</strain>
    </source>
</reference>
<dbReference type="Gene3D" id="3.40.1310.20">
    <property type="match status" value="1"/>
</dbReference>
<dbReference type="EMBL" id="CAICTM010000079">
    <property type="protein sequence ID" value="CAB9500264.1"/>
    <property type="molecule type" value="Genomic_DNA"/>
</dbReference>